<keyword evidence="3" id="KW-1185">Reference proteome</keyword>
<organism evidence="2 3">
    <name type="scientific">Discina gigas</name>
    <dbReference type="NCBI Taxonomy" id="1032678"/>
    <lineage>
        <taxon>Eukaryota</taxon>
        <taxon>Fungi</taxon>
        <taxon>Dikarya</taxon>
        <taxon>Ascomycota</taxon>
        <taxon>Pezizomycotina</taxon>
        <taxon>Pezizomycetes</taxon>
        <taxon>Pezizales</taxon>
        <taxon>Discinaceae</taxon>
        <taxon>Discina</taxon>
    </lineage>
</organism>
<reference evidence="2 3" key="1">
    <citation type="submission" date="2024-02" db="EMBL/GenBank/DDBJ databases">
        <title>Discinaceae phylogenomics.</title>
        <authorList>
            <person name="Dirks A.C."/>
            <person name="James T.Y."/>
        </authorList>
    </citation>
    <scope>NUCLEOTIDE SEQUENCE [LARGE SCALE GENOMIC DNA]</scope>
    <source>
        <strain evidence="2 3">ACD0624</strain>
    </source>
</reference>
<sequence>MPKAVLKPVPYAELVIGHWYQARFEFEDHIISAPSATLASATQSTSITRATTRNKSHRVMVLTKFADPEDPVYGRAICVFFTSFGGRQDLSTTTINTRDHLKYISVNSTPPPVPPYISIPISLGSLSGYINLADEYNLPIGRGDEAIVRMREACTVRADIHSPDWVVPYIKKLKVAWFDIATAITAEFGPKDAVDETSGCASSSISGAKRHRDEEDEKNDEVKGKGKGKGPVKRSRNAPRWLDGADDTDDDPETSEEDDGSRNISECDEPDGAGEFADDSGIHLLDFEGEVGLEVDVSGQAEIKIEKPELPIYRRWDPPTLLGVEFYEMHGDEEDIDDEVNFSLLEALFRPFPEF</sequence>
<name>A0ABR3GS00_9PEZI</name>
<feature type="region of interest" description="Disordered" evidence="1">
    <location>
        <begin position="192"/>
        <end position="273"/>
    </location>
</feature>
<protein>
    <submittedName>
        <fullName evidence="2">Uncharacterized protein</fullName>
    </submittedName>
</protein>
<evidence type="ECO:0000313" key="2">
    <source>
        <dbReference type="EMBL" id="KAL0638705.1"/>
    </source>
</evidence>
<evidence type="ECO:0000313" key="3">
    <source>
        <dbReference type="Proteomes" id="UP001447188"/>
    </source>
</evidence>
<evidence type="ECO:0000256" key="1">
    <source>
        <dbReference type="SAM" id="MobiDB-lite"/>
    </source>
</evidence>
<proteinExistence type="predicted"/>
<dbReference type="Proteomes" id="UP001447188">
    <property type="component" value="Unassembled WGS sequence"/>
</dbReference>
<comment type="caution">
    <text evidence="2">The sequence shown here is derived from an EMBL/GenBank/DDBJ whole genome shotgun (WGS) entry which is preliminary data.</text>
</comment>
<gene>
    <name evidence="2" type="ORF">Q9L58_002283</name>
</gene>
<accession>A0ABR3GS00</accession>
<feature type="compositionally biased region" description="Acidic residues" evidence="1">
    <location>
        <begin position="244"/>
        <end position="259"/>
    </location>
</feature>
<dbReference type="EMBL" id="JBBBZM010000019">
    <property type="protein sequence ID" value="KAL0638705.1"/>
    <property type="molecule type" value="Genomic_DNA"/>
</dbReference>
<feature type="compositionally biased region" description="Basic residues" evidence="1">
    <location>
        <begin position="225"/>
        <end position="237"/>
    </location>
</feature>